<evidence type="ECO:0000259" key="11">
    <source>
        <dbReference type="SMART" id="SM00968"/>
    </source>
</evidence>
<dbReference type="SUPFAM" id="SSF52540">
    <property type="entry name" value="P-loop containing nucleoside triphosphate hydrolases"/>
    <property type="match status" value="1"/>
</dbReference>
<keyword evidence="13" id="KW-1185">Reference proteome</keyword>
<evidence type="ECO:0000256" key="7">
    <source>
        <dbReference type="ARBA" id="ARBA00023306"/>
    </source>
</evidence>
<dbReference type="Pfam" id="PF06470">
    <property type="entry name" value="SMC_hinge"/>
    <property type="match status" value="1"/>
</dbReference>
<dbReference type="InterPro" id="IPR010935">
    <property type="entry name" value="SMC_hinge"/>
</dbReference>
<dbReference type="Proteomes" id="UP001472866">
    <property type="component" value="Chromosome 01"/>
</dbReference>
<feature type="coiled-coil region" evidence="9">
    <location>
        <begin position="172"/>
        <end position="206"/>
    </location>
</feature>
<accession>A0AAX4P000</accession>
<dbReference type="AlphaFoldDB" id="A0AAX4P000"/>
<dbReference type="EMBL" id="CP151501">
    <property type="protein sequence ID" value="WZN59233.1"/>
    <property type="molecule type" value="Genomic_DNA"/>
</dbReference>
<feature type="coiled-coil region" evidence="9">
    <location>
        <begin position="413"/>
        <end position="447"/>
    </location>
</feature>
<dbReference type="GO" id="GO:0005694">
    <property type="term" value="C:chromosome"/>
    <property type="evidence" value="ECO:0007669"/>
    <property type="project" value="InterPro"/>
</dbReference>
<dbReference type="InterPro" id="IPR041741">
    <property type="entry name" value="SMC3_ABC_euk"/>
</dbReference>
<dbReference type="GO" id="GO:0005634">
    <property type="term" value="C:nucleus"/>
    <property type="evidence" value="ECO:0007669"/>
    <property type="project" value="UniProtKB-SubCell"/>
</dbReference>
<comment type="similarity">
    <text evidence="2">Belongs to the SMC family. SMC3 subfamily.</text>
</comment>
<dbReference type="InterPro" id="IPR003395">
    <property type="entry name" value="RecF/RecN/SMC_N"/>
</dbReference>
<organism evidence="12 13">
    <name type="scientific">Chloropicon roscoffensis</name>
    <dbReference type="NCBI Taxonomy" id="1461544"/>
    <lineage>
        <taxon>Eukaryota</taxon>
        <taxon>Viridiplantae</taxon>
        <taxon>Chlorophyta</taxon>
        <taxon>Chloropicophyceae</taxon>
        <taxon>Chloropicales</taxon>
        <taxon>Chloropicaceae</taxon>
        <taxon>Chloropicon</taxon>
    </lineage>
</organism>
<dbReference type="GO" id="GO:0051276">
    <property type="term" value="P:chromosome organization"/>
    <property type="evidence" value="ECO:0007669"/>
    <property type="project" value="InterPro"/>
</dbReference>
<evidence type="ECO:0000256" key="6">
    <source>
        <dbReference type="ARBA" id="ARBA00023242"/>
    </source>
</evidence>
<comment type="subcellular location">
    <subcellularLocation>
        <location evidence="1 8">Nucleus</location>
    </subcellularLocation>
</comment>
<dbReference type="SMART" id="SM00968">
    <property type="entry name" value="SMC_hinge"/>
    <property type="match status" value="1"/>
</dbReference>
<dbReference type="InterPro" id="IPR027417">
    <property type="entry name" value="P-loop_NTPase"/>
</dbReference>
<feature type="domain" description="SMC hinge" evidence="11">
    <location>
        <begin position="522"/>
        <end position="636"/>
    </location>
</feature>
<dbReference type="GO" id="GO:0051301">
    <property type="term" value="P:cell division"/>
    <property type="evidence" value="ECO:0007669"/>
    <property type="project" value="UniProtKB-KW"/>
</dbReference>
<evidence type="ECO:0000256" key="1">
    <source>
        <dbReference type="ARBA" id="ARBA00004123"/>
    </source>
</evidence>
<evidence type="ECO:0000256" key="9">
    <source>
        <dbReference type="SAM" id="Coils"/>
    </source>
</evidence>
<dbReference type="Gene3D" id="1.20.1060.20">
    <property type="match status" value="1"/>
</dbReference>
<reference evidence="12 13" key="1">
    <citation type="submission" date="2024-03" db="EMBL/GenBank/DDBJ databases">
        <title>Complete genome sequence of the green alga Chloropicon roscoffensis RCC1871.</title>
        <authorList>
            <person name="Lemieux C."/>
            <person name="Pombert J.-F."/>
            <person name="Otis C."/>
            <person name="Turmel M."/>
        </authorList>
    </citation>
    <scope>NUCLEOTIDE SEQUENCE [LARGE SCALE GENOMIC DNA]</scope>
    <source>
        <strain evidence="12 13">RCC1871</strain>
    </source>
</reference>
<dbReference type="CDD" id="cd03272">
    <property type="entry name" value="ABC_SMC3_euk"/>
    <property type="match status" value="1"/>
</dbReference>
<gene>
    <name evidence="12" type="ORF">HKI87_01g07580</name>
</gene>
<evidence type="ECO:0000256" key="10">
    <source>
        <dbReference type="SAM" id="MobiDB-lite"/>
    </source>
</evidence>
<proteinExistence type="inferred from homology"/>
<feature type="region of interest" description="Disordered" evidence="10">
    <location>
        <begin position="836"/>
        <end position="856"/>
    </location>
</feature>
<name>A0AAX4P000_9CHLO</name>
<evidence type="ECO:0000256" key="2">
    <source>
        <dbReference type="ARBA" id="ARBA00005917"/>
    </source>
</evidence>
<sequence>MFVKQVIIEGFLTYKDQTALEHFDPKVNTVVGPNGSGKSNFFKAIRFVLGDLLSTSRSEERRALLHEGVGHGSSSAYVELVLDNSEGRIPVESSEVRLRRTITLKKDEYSLERKHVTKTEVVNLLESAGFSRANPYYIVQQGKIRDLAVMTDKNRLELLKEVGGTKIYEERRKESLDLIEDAKAKKKEIQDMLTFFEDKVSELEGDKEELVSYLQLDKQRRVVEFCIFDRDLQTTNASLQSIEAQREDMVSKSNTAHEEGSRAKVDRKKAEKEIGRVNVRLDELKAEQEQLVAQKLSETEKKTAIGLELEELRMTGQDSAASHEALTVQIAEVEKDIEATKTDLNAAEGRIKAFTEQEREMETDIMQTEHRLQQLYQREGAKEKFSSKRERDDWIHKEIKEIDSILSKKEGSLETLEIQHTRASKANAEQEEEVAKYKEEMKVKEDEQSGILSALKELRRTKGDLQEQRKMLWKKESKLEKEISATKAAMQKKERQVDSSVARDIQNGLNSLQRIVQQHNIKGVHGPIIELFECKDTYNTAVEATAGNVLFHVVVDSDDVATQIISHLNRGNGGRLSFIPLNRIHAPRVNYPNQYGKDVIPLLKVVKHKPIYQKAMAHVFGRTLLCRTIDLASEVALSANLNCVTLDGDQASHKGSLTGGYYEERHSKLENMKQLKEIRSTYDSLVEEAGKLKEDITGVDQMVSHSLGEIQKQEAKYNRSKSEIQSMSHNMKTLVLQIDGSKAQAVERESSMADLKTSVMQLKDKHAVLSSELGTELVSQLTEGEQDEIKNLNAQTKASQAELVRLQTERMEVETVRNGLKTNLDSNLLKQKDALQKRLSGSENPKAAEESLSEKEAEMNKAIQTIADLVAQLQDSEKEISSNLATLKDLEEVVEKCKNVEMSDAAQDQAGELEKLMNKKQTLQHKRQDLENKIRDLGSLPSDAFGSHGEKSKKVLLQLQDKVQRQLKKFSHVNKKALDQYMNFTDQRDEYSRRDKEQEREEAKISELIDALDMQKDELLERTFKGVAREFVRTFTELVPQGSGQLVMIRSLVQSGQSMVKKYSGVSCKVCFGGEETKKMEQLSGGQKTVVALALIFAIQRCDRAPFYLFDEIDAALDPQYRINVANIISRQANDGQNPTQFIQTTFAPELVNVADHVYGVTYKNKVSSVDLIDKEEGLSFLKMDTQAEQEVGKRKRRS</sequence>
<dbReference type="InterPro" id="IPR024704">
    <property type="entry name" value="SMC"/>
</dbReference>
<keyword evidence="5 9" id="KW-0175">Coiled coil</keyword>
<keyword evidence="4" id="KW-0498">Mitosis</keyword>
<dbReference type="GO" id="GO:0005524">
    <property type="term" value="F:ATP binding"/>
    <property type="evidence" value="ECO:0007669"/>
    <property type="project" value="InterPro"/>
</dbReference>
<keyword evidence="3" id="KW-0132">Cell division</keyword>
<dbReference type="PIRSF" id="PIRSF005719">
    <property type="entry name" value="SMC"/>
    <property type="match status" value="1"/>
</dbReference>
<dbReference type="Pfam" id="PF02463">
    <property type="entry name" value="SMC_N"/>
    <property type="match status" value="1"/>
</dbReference>
<dbReference type="SUPFAM" id="SSF75553">
    <property type="entry name" value="Smc hinge domain"/>
    <property type="match status" value="1"/>
</dbReference>
<feature type="coiled-coil region" evidence="9">
    <location>
        <begin position="675"/>
        <end position="730"/>
    </location>
</feature>
<keyword evidence="7" id="KW-0131">Cell cycle</keyword>
<dbReference type="Gene3D" id="3.40.50.300">
    <property type="entry name" value="P-loop containing nucleotide triphosphate hydrolases"/>
    <property type="match status" value="2"/>
</dbReference>
<protein>
    <recommendedName>
        <fullName evidence="8">Structural maintenance of chromosomes protein</fullName>
    </recommendedName>
</protein>
<evidence type="ECO:0000313" key="13">
    <source>
        <dbReference type="Proteomes" id="UP001472866"/>
    </source>
</evidence>
<feature type="compositionally biased region" description="Basic and acidic residues" evidence="10">
    <location>
        <begin position="846"/>
        <end position="856"/>
    </location>
</feature>
<evidence type="ECO:0000313" key="12">
    <source>
        <dbReference type="EMBL" id="WZN59233.1"/>
    </source>
</evidence>
<evidence type="ECO:0000256" key="3">
    <source>
        <dbReference type="ARBA" id="ARBA00022618"/>
    </source>
</evidence>
<evidence type="ECO:0000256" key="4">
    <source>
        <dbReference type="ARBA" id="ARBA00022776"/>
    </source>
</evidence>
<feature type="region of interest" description="Disordered" evidence="10">
    <location>
        <begin position="246"/>
        <end position="269"/>
    </location>
</feature>
<evidence type="ECO:0000256" key="8">
    <source>
        <dbReference type="PIRNR" id="PIRNR005719"/>
    </source>
</evidence>
<dbReference type="Gene3D" id="3.30.70.1620">
    <property type="match status" value="1"/>
</dbReference>
<dbReference type="InterPro" id="IPR036277">
    <property type="entry name" value="SMC_hinge_sf"/>
</dbReference>
<keyword evidence="6 8" id="KW-0539">Nucleus</keyword>
<dbReference type="GO" id="GO:0016887">
    <property type="term" value="F:ATP hydrolysis activity"/>
    <property type="evidence" value="ECO:0007669"/>
    <property type="project" value="InterPro"/>
</dbReference>
<evidence type="ECO:0000256" key="5">
    <source>
        <dbReference type="ARBA" id="ARBA00023054"/>
    </source>
</evidence>
<dbReference type="PANTHER" id="PTHR43977">
    <property type="entry name" value="STRUCTURAL MAINTENANCE OF CHROMOSOMES PROTEIN 3"/>
    <property type="match status" value="1"/>
</dbReference>